<evidence type="ECO:0000313" key="2">
    <source>
        <dbReference type="EMBL" id="OYR57414.1"/>
    </source>
</evidence>
<gene>
    <name evidence="2" type="ORF">DJ83_16955</name>
</gene>
<feature type="transmembrane region" description="Helical" evidence="1">
    <location>
        <begin position="29"/>
        <end position="48"/>
    </location>
</feature>
<sequence length="96" mass="10900">MIVYILMQILEVLLKVTKKIVTNKALQRVFIVSLLGMIVLDSTGVFTFRELFDVALQIYINTFKGIVEAIIAGVQSIVEWVNNQIIDYIKNQVLNA</sequence>
<keyword evidence="1" id="KW-1133">Transmembrane helix</keyword>
<reference evidence="2 3" key="1">
    <citation type="journal article" date="2014" name="Front. Microbiol.">
        <title>Population and genomic analysis of the genus Halorubrum.</title>
        <authorList>
            <person name="Fullmer M.S."/>
            <person name="Soucy S.M."/>
            <person name="Swithers K.S."/>
            <person name="Makkay A.M."/>
            <person name="Wheeler R."/>
            <person name="Ventosa A."/>
            <person name="Gogarten J.P."/>
            <person name="Papke R.T."/>
        </authorList>
    </citation>
    <scope>NUCLEOTIDE SEQUENCE [LARGE SCALE GENOMIC DNA]</scope>
    <source>
        <strain evidence="2 3">LD3</strain>
    </source>
</reference>
<evidence type="ECO:0000256" key="1">
    <source>
        <dbReference type="SAM" id="Phobius"/>
    </source>
</evidence>
<comment type="caution">
    <text evidence="2">The sequence shown here is derived from an EMBL/GenBank/DDBJ whole genome shotgun (WGS) entry which is preliminary data.</text>
</comment>
<keyword evidence="1" id="KW-0812">Transmembrane</keyword>
<organism evidence="2 3">
    <name type="scientific">Halorubrum ezzemoulense</name>
    <name type="common">Halorubrum chaoviator</name>
    <dbReference type="NCBI Taxonomy" id="337243"/>
    <lineage>
        <taxon>Archaea</taxon>
        <taxon>Methanobacteriati</taxon>
        <taxon>Methanobacteriota</taxon>
        <taxon>Stenosarchaea group</taxon>
        <taxon>Halobacteria</taxon>
        <taxon>Halobacteriales</taxon>
        <taxon>Haloferacaceae</taxon>
        <taxon>Halorubrum</taxon>
    </lineage>
</organism>
<dbReference type="Proteomes" id="UP000216409">
    <property type="component" value="Unassembled WGS sequence"/>
</dbReference>
<dbReference type="EMBL" id="NHOW01000214">
    <property type="protein sequence ID" value="OYR57414.1"/>
    <property type="molecule type" value="Genomic_DNA"/>
</dbReference>
<accession>A0A256ILK9</accession>
<protein>
    <submittedName>
        <fullName evidence="2">Uncharacterized protein</fullName>
    </submittedName>
</protein>
<evidence type="ECO:0000313" key="3">
    <source>
        <dbReference type="Proteomes" id="UP000216409"/>
    </source>
</evidence>
<name>A0A256ILK9_HALEZ</name>
<dbReference type="AlphaFoldDB" id="A0A256ILK9"/>
<proteinExistence type="predicted"/>
<keyword evidence="1" id="KW-0472">Membrane</keyword>